<evidence type="ECO:0000313" key="3">
    <source>
        <dbReference type="Proteomes" id="UP000183471"/>
    </source>
</evidence>
<keyword evidence="1" id="KW-0812">Transmembrane</keyword>
<accession>A0ABY0T7E5</accession>
<proteinExistence type="predicted"/>
<feature type="transmembrane region" description="Helical" evidence="1">
    <location>
        <begin position="7"/>
        <end position="28"/>
    </location>
</feature>
<reference evidence="2 3" key="1">
    <citation type="submission" date="2016-10" db="EMBL/GenBank/DDBJ databases">
        <authorList>
            <person name="Varghese N."/>
            <person name="Submissions S."/>
        </authorList>
    </citation>
    <scope>NUCLEOTIDE SEQUENCE [LARGE SCALE GENOMIC DNA]</scope>
    <source>
        <strain evidence="2 3">Nl1</strain>
    </source>
</reference>
<keyword evidence="1" id="KW-0472">Membrane</keyword>
<keyword evidence="3" id="KW-1185">Reference proteome</keyword>
<evidence type="ECO:0000256" key="1">
    <source>
        <dbReference type="SAM" id="Phobius"/>
    </source>
</evidence>
<protein>
    <submittedName>
        <fullName evidence="2">Uncharacterized protein</fullName>
    </submittedName>
</protein>
<comment type="caution">
    <text evidence="2">The sequence shown here is derived from an EMBL/GenBank/DDBJ whole genome shotgun (WGS) entry which is preliminary data.</text>
</comment>
<organism evidence="2 3">
    <name type="scientific">Nitrosospira multiformis</name>
    <dbReference type="NCBI Taxonomy" id="1231"/>
    <lineage>
        <taxon>Bacteria</taxon>
        <taxon>Pseudomonadati</taxon>
        <taxon>Pseudomonadota</taxon>
        <taxon>Betaproteobacteria</taxon>
        <taxon>Nitrosomonadales</taxon>
        <taxon>Nitrosomonadaceae</taxon>
        <taxon>Nitrosospira</taxon>
    </lineage>
</organism>
<keyword evidence="1" id="KW-1133">Transmembrane helix</keyword>
<evidence type="ECO:0000313" key="2">
    <source>
        <dbReference type="EMBL" id="SDQ26810.1"/>
    </source>
</evidence>
<dbReference type="EMBL" id="FNKY01000001">
    <property type="protein sequence ID" value="SDQ26810.1"/>
    <property type="molecule type" value="Genomic_DNA"/>
</dbReference>
<dbReference type="Proteomes" id="UP000183471">
    <property type="component" value="Unassembled WGS sequence"/>
</dbReference>
<sequence>MRVMSPAYAVFWVNKIGLIAFLILPHMFVEPPIAPQGT</sequence>
<gene>
    <name evidence="2" type="ORF">SAMN05216402_0102</name>
</gene>
<name>A0ABY0T7E5_9PROT</name>